<protein>
    <submittedName>
        <fullName evidence="1">Uncharacterized protein</fullName>
    </submittedName>
</protein>
<sequence>MRLDPLQDARGRRLIPNDRDRLAVDHQLDAGRMRLQLGAYLGGDCRVVELFAVGFGILVRDLPVINFVQNIAASLRQFGRLRGDAAFDDIAVADVPDVLAADPYFRI</sequence>
<dbReference type="RefSeq" id="WP_277533497.1">
    <property type="nucleotide sequence ID" value="NZ_JAPDIA010000007.1"/>
</dbReference>
<dbReference type="AlphaFoldDB" id="A0A9X4KZQ9"/>
<name>A0A9X4KZQ9_9BACL</name>
<proteinExistence type="predicted"/>
<keyword evidence="2" id="KW-1185">Reference proteome</keyword>
<accession>A0A9X4KZQ9</accession>
<evidence type="ECO:0000313" key="2">
    <source>
        <dbReference type="Proteomes" id="UP001153404"/>
    </source>
</evidence>
<gene>
    <name evidence="1" type="ORF">OMP40_18060</name>
</gene>
<comment type="caution">
    <text evidence="1">The sequence shown here is derived from an EMBL/GenBank/DDBJ whole genome shotgun (WGS) entry which is preliminary data.</text>
</comment>
<dbReference type="EMBL" id="JAPDIA010000007">
    <property type="protein sequence ID" value="MDG0811059.1"/>
    <property type="molecule type" value="Genomic_DNA"/>
</dbReference>
<evidence type="ECO:0000313" key="1">
    <source>
        <dbReference type="EMBL" id="MDG0811059.1"/>
    </source>
</evidence>
<dbReference type="Proteomes" id="UP001153404">
    <property type="component" value="Unassembled WGS sequence"/>
</dbReference>
<organism evidence="1 2">
    <name type="scientific">Cohnella rhizosphaerae</name>
    <dbReference type="NCBI Taxonomy" id="1457232"/>
    <lineage>
        <taxon>Bacteria</taxon>
        <taxon>Bacillati</taxon>
        <taxon>Bacillota</taxon>
        <taxon>Bacilli</taxon>
        <taxon>Bacillales</taxon>
        <taxon>Paenibacillaceae</taxon>
        <taxon>Cohnella</taxon>
    </lineage>
</organism>
<reference evidence="1" key="1">
    <citation type="submission" date="2022-10" db="EMBL/GenBank/DDBJ databases">
        <title>Comparative genomic analysis of Cohnella hashimotonis sp. nov., isolated from the International Space Station.</title>
        <authorList>
            <person name="Simpson A."/>
            <person name="Venkateswaran K."/>
        </authorList>
    </citation>
    <scope>NUCLEOTIDE SEQUENCE</scope>
    <source>
        <strain evidence="1">DSM 28161</strain>
    </source>
</reference>